<evidence type="ECO:0000259" key="5">
    <source>
        <dbReference type="PROSITE" id="PS50893"/>
    </source>
</evidence>
<dbReference type="InterPro" id="IPR003593">
    <property type="entry name" value="AAA+_ATPase"/>
</dbReference>
<protein>
    <submittedName>
        <fullName evidence="6">Phosphate ABC transporter, ATP-binding protein</fullName>
    </submittedName>
</protein>
<dbReference type="Pfam" id="PF00005">
    <property type="entry name" value="ABC_tran"/>
    <property type="match status" value="1"/>
</dbReference>
<dbReference type="OrthoDB" id="5429817at2"/>
<dbReference type="KEGG" id="pca:Pcar_0829"/>
<dbReference type="AlphaFoldDB" id="Q3A6C1"/>
<evidence type="ECO:0000313" key="6">
    <source>
        <dbReference type="EMBL" id="ABA88086.1"/>
    </source>
</evidence>
<dbReference type="Gene3D" id="3.40.50.300">
    <property type="entry name" value="P-loop containing nucleotide triphosphate hydrolases"/>
    <property type="match status" value="1"/>
</dbReference>
<organism evidence="6 7">
    <name type="scientific">Syntrophotalea carbinolica (strain DSM 2380 / NBRC 103641 / GraBd1)</name>
    <name type="common">Pelobacter carbinolicus</name>
    <dbReference type="NCBI Taxonomy" id="338963"/>
    <lineage>
        <taxon>Bacteria</taxon>
        <taxon>Pseudomonadati</taxon>
        <taxon>Thermodesulfobacteriota</taxon>
        <taxon>Desulfuromonadia</taxon>
        <taxon>Desulfuromonadales</taxon>
        <taxon>Syntrophotaleaceae</taxon>
        <taxon>Syntrophotalea</taxon>
    </lineage>
</organism>
<sequence>MSHVMTDDVKIRVANLDFFYRDRAILNDVNVSFAKHAISTLTGPSGVGKSTFLMTLNRLWENLPDAAMTGRVEIELQGKWQDVYARGMSVTDLRKMVAMVFQAPNPLPMSIRKNIAFPLKLSGETNRQTVAARVEQALQMANLWSEVKDRLNDDARTLSGGQQQRLCIARALVMEPEVLLLDEPTSSLDQASTAVIEELLVGLKDRLTILVVSHYQEQVMRISDNIVRFDGNTVVAQTEK</sequence>
<dbReference type="InterPro" id="IPR005670">
    <property type="entry name" value="PstB-like"/>
</dbReference>
<evidence type="ECO:0000313" key="7">
    <source>
        <dbReference type="Proteomes" id="UP000002534"/>
    </source>
</evidence>
<dbReference type="GO" id="GO:0016020">
    <property type="term" value="C:membrane"/>
    <property type="evidence" value="ECO:0007669"/>
    <property type="project" value="InterPro"/>
</dbReference>
<dbReference type="SMART" id="SM00382">
    <property type="entry name" value="AAA"/>
    <property type="match status" value="1"/>
</dbReference>
<dbReference type="STRING" id="338963.Pcar_0829"/>
<dbReference type="SUPFAM" id="SSF52540">
    <property type="entry name" value="P-loop containing nucleoside triphosphate hydrolases"/>
    <property type="match status" value="1"/>
</dbReference>
<evidence type="ECO:0000256" key="1">
    <source>
        <dbReference type="ARBA" id="ARBA00022448"/>
    </source>
</evidence>
<dbReference type="InterPro" id="IPR003439">
    <property type="entry name" value="ABC_transporter-like_ATP-bd"/>
</dbReference>
<reference evidence="6 7" key="2">
    <citation type="journal article" date="2012" name="BMC Genomics">
        <title>The genome of Pelobacter carbinolicus reveals surprising metabolic capabilities and physiological features.</title>
        <authorList>
            <person name="Aklujkar M."/>
            <person name="Haveman S.A."/>
            <person name="Didonato R.Jr."/>
            <person name="Chertkov O."/>
            <person name="Han C.S."/>
            <person name="Land M.L."/>
            <person name="Brown P."/>
            <person name="Lovley D.R."/>
        </authorList>
    </citation>
    <scope>NUCLEOTIDE SEQUENCE [LARGE SCALE GENOMIC DNA]</scope>
    <source>
        <strain evidence="7">DSM 2380 / NBRC 103641 / GraBd1</strain>
    </source>
</reference>
<dbReference type="PROSITE" id="PS00211">
    <property type="entry name" value="ABC_TRANSPORTER_1"/>
    <property type="match status" value="1"/>
</dbReference>
<keyword evidence="4 6" id="KW-0067">ATP-binding</keyword>
<dbReference type="Proteomes" id="UP000002534">
    <property type="component" value="Chromosome"/>
</dbReference>
<gene>
    <name evidence="6" type="primary">pstB-2</name>
    <name evidence="6" type="ordered locus">Pcar_0829</name>
</gene>
<feature type="domain" description="ABC transporter" evidence="5">
    <location>
        <begin position="11"/>
        <end position="240"/>
    </location>
</feature>
<dbReference type="GO" id="GO:0035435">
    <property type="term" value="P:phosphate ion transmembrane transport"/>
    <property type="evidence" value="ECO:0007669"/>
    <property type="project" value="InterPro"/>
</dbReference>
<dbReference type="CDD" id="cd03260">
    <property type="entry name" value="ABC_PstB_phosphate_transporter"/>
    <property type="match status" value="1"/>
</dbReference>
<dbReference type="GO" id="GO:0005315">
    <property type="term" value="F:phosphate transmembrane transporter activity"/>
    <property type="evidence" value="ECO:0007669"/>
    <property type="project" value="InterPro"/>
</dbReference>
<proteinExistence type="predicted"/>
<reference evidence="7" key="1">
    <citation type="submission" date="2005-10" db="EMBL/GenBank/DDBJ databases">
        <title>Complete sequence of Pelobacter carbinolicus DSM 2380.</title>
        <authorList>
            <person name="Copeland A."/>
            <person name="Lucas S."/>
            <person name="Lapidus A."/>
            <person name="Barry K."/>
            <person name="Detter J.C."/>
            <person name="Glavina T."/>
            <person name="Hammon N."/>
            <person name="Israni S."/>
            <person name="Pitluck S."/>
            <person name="Chertkov O."/>
            <person name="Schmutz J."/>
            <person name="Larimer F."/>
            <person name="Land M."/>
            <person name="Kyrpides N."/>
            <person name="Ivanova N."/>
            <person name="Richardson P."/>
        </authorList>
    </citation>
    <scope>NUCLEOTIDE SEQUENCE [LARGE SCALE GENOMIC DNA]</scope>
    <source>
        <strain evidence="7">DSM 2380 / NBRC 103641 / GraBd1</strain>
    </source>
</reference>
<dbReference type="GO" id="GO:0005524">
    <property type="term" value="F:ATP binding"/>
    <property type="evidence" value="ECO:0007669"/>
    <property type="project" value="UniProtKB-KW"/>
</dbReference>
<dbReference type="PROSITE" id="PS50893">
    <property type="entry name" value="ABC_TRANSPORTER_2"/>
    <property type="match status" value="1"/>
</dbReference>
<dbReference type="PANTHER" id="PTHR43423">
    <property type="entry name" value="ABC TRANSPORTER I FAMILY MEMBER 17"/>
    <property type="match status" value="1"/>
</dbReference>
<dbReference type="eggNOG" id="COG1117">
    <property type="taxonomic scope" value="Bacteria"/>
</dbReference>
<keyword evidence="3" id="KW-0547">Nucleotide-binding</keyword>
<evidence type="ECO:0000256" key="2">
    <source>
        <dbReference type="ARBA" id="ARBA00022592"/>
    </source>
</evidence>
<keyword evidence="1" id="KW-0813">Transport</keyword>
<keyword evidence="2" id="KW-0592">Phosphate transport</keyword>
<accession>Q3A6C1</accession>
<evidence type="ECO:0000256" key="3">
    <source>
        <dbReference type="ARBA" id="ARBA00022741"/>
    </source>
</evidence>
<dbReference type="EMBL" id="CP000142">
    <property type="protein sequence ID" value="ABA88086.1"/>
    <property type="molecule type" value="Genomic_DNA"/>
</dbReference>
<evidence type="ECO:0000256" key="4">
    <source>
        <dbReference type="ARBA" id="ARBA00022840"/>
    </source>
</evidence>
<dbReference type="InterPro" id="IPR027417">
    <property type="entry name" value="P-loop_NTPase"/>
</dbReference>
<dbReference type="HOGENOM" id="CLU_000604_1_22_7"/>
<keyword evidence="7" id="KW-1185">Reference proteome</keyword>
<dbReference type="PANTHER" id="PTHR43423:SF1">
    <property type="entry name" value="ABC TRANSPORTER I FAMILY MEMBER 17"/>
    <property type="match status" value="1"/>
</dbReference>
<dbReference type="InterPro" id="IPR017871">
    <property type="entry name" value="ABC_transporter-like_CS"/>
</dbReference>
<dbReference type="GO" id="GO:0016887">
    <property type="term" value="F:ATP hydrolysis activity"/>
    <property type="evidence" value="ECO:0007669"/>
    <property type="project" value="InterPro"/>
</dbReference>
<name>Q3A6C1_SYNC1</name>